<sequence>MLDLREEREEGKRVMVLGGGGAVGKMGGVNRRGGVVGGPMAVDAKEREPHNFYGFSVFVDGGFEVVGGKVAIGGGAWEGEGKGCRW</sequence>
<keyword evidence="2" id="KW-1185">Reference proteome</keyword>
<organism evidence="1 2">
    <name type="scientific">Actinidia rufa</name>
    <dbReference type="NCBI Taxonomy" id="165716"/>
    <lineage>
        <taxon>Eukaryota</taxon>
        <taxon>Viridiplantae</taxon>
        <taxon>Streptophyta</taxon>
        <taxon>Embryophyta</taxon>
        <taxon>Tracheophyta</taxon>
        <taxon>Spermatophyta</taxon>
        <taxon>Magnoliopsida</taxon>
        <taxon>eudicotyledons</taxon>
        <taxon>Gunneridae</taxon>
        <taxon>Pentapetalae</taxon>
        <taxon>asterids</taxon>
        <taxon>Ericales</taxon>
        <taxon>Actinidiaceae</taxon>
        <taxon>Actinidia</taxon>
    </lineage>
</organism>
<name>A0A7J0G773_9ERIC</name>
<dbReference type="Proteomes" id="UP000585474">
    <property type="component" value="Unassembled WGS sequence"/>
</dbReference>
<accession>A0A7J0G773</accession>
<dbReference type="EMBL" id="BJWL01000018">
    <property type="protein sequence ID" value="GFZ06636.1"/>
    <property type="molecule type" value="Genomic_DNA"/>
</dbReference>
<evidence type="ECO:0000313" key="2">
    <source>
        <dbReference type="Proteomes" id="UP000585474"/>
    </source>
</evidence>
<comment type="caution">
    <text evidence="1">The sequence shown here is derived from an EMBL/GenBank/DDBJ whole genome shotgun (WGS) entry which is preliminary data.</text>
</comment>
<reference evidence="1 2" key="1">
    <citation type="submission" date="2019-07" db="EMBL/GenBank/DDBJ databases">
        <title>De Novo Assembly of kiwifruit Actinidia rufa.</title>
        <authorList>
            <person name="Sugita-Konishi S."/>
            <person name="Sato K."/>
            <person name="Mori E."/>
            <person name="Abe Y."/>
            <person name="Kisaki G."/>
            <person name="Hamano K."/>
            <person name="Suezawa K."/>
            <person name="Otani M."/>
            <person name="Fukuda T."/>
            <person name="Manabe T."/>
            <person name="Gomi K."/>
            <person name="Tabuchi M."/>
            <person name="Akimitsu K."/>
            <person name="Kataoka I."/>
        </authorList>
    </citation>
    <scope>NUCLEOTIDE SEQUENCE [LARGE SCALE GENOMIC DNA]</scope>
    <source>
        <strain evidence="2">cv. Fuchu</strain>
    </source>
</reference>
<proteinExistence type="predicted"/>
<gene>
    <name evidence="1" type="ORF">Acr_18g0008060</name>
</gene>
<dbReference type="AlphaFoldDB" id="A0A7J0G773"/>
<evidence type="ECO:0000313" key="1">
    <source>
        <dbReference type="EMBL" id="GFZ06636.1"/>
    </source>
</evidence>
<protein>
    <submittedName>
        <fullName evidence="1">Uncharacterized protein</fullName>
    </submittedName>
</protein>